<dbReference type="AlphaFoldDB" id="A0AA91U5M7"/>
<evidence type="ECO:0000313" key="3">
    <source>
        <dbReference type="Proteomes" id="UP000243750"/>
    </source>
</evidence>
<dbReference type="EMBL" id="NWMT01000050">
    <property type="protein sequence ID" value="PCD00965.1"/>
    <property type="molecule type" value="Genomic_DNA"/>
</dbReference>
<dbReference type="EMBL" id="CP033116">
    <property type="protein sequence ID" value="QFY57605.1"/>
    <property type="molecule type" value="Genomic_DNA"/>
</dbReference>
<dbReference type="RefSeq" id="WP_096345067.1">
    <property type="nucleotide sequence ID" value="NZ_CP033116.1"/>
</dbReference>
<name>A0AA91U5M7_9GAMM</name>
<keyword evidence="4" id="KW-1185">Reference proteome</keyword>
<dbReference type="Proteomes" id="UP000243750">
    <property type="component" value="Unassembled WGS sequence"/>
</dbReference>
<proteinExistence type="predicted"/>
<reference evidence="1 3" key="1">
    <citation type="submission" date="2017-09" db="EMBL/GenBank/DDBJ databases">
        <title>Bacterial and phytoplankton interrelationship in Kongsfjorden, an Arctic fjord.</title>
        <authorList>
            <person name="Sinha R."/>
            <person name="Krishnan K."/>
        </authorList>
    </citation>
    <scope>NUCLEOTIDE SEQUENCE [LARGE SCALE GENOMIC DNA]</scope>
    <source>
        <strain evidence="1 3">58</strain>
    </source>
</reference>
<evidence type="ECO:0000313" key="4">
    <source>
        <dbReference type="Proteomes" id="UP000344571"/>
    </source>
</evidence>
<sequence length="111" mass="12105">MKKLSWFIPLSEATVDTLVGGAPPDLLSLPKCELAAIHFVLQLSKPLTSPVRSALDMERKFSNIFNISSDQLKAALAEVYDTGGFIKGLVHIPAHRDRPFRLNVTACSGLT</sequence>
<evidence type="ECO:0000313" key="1">
    <source>
        <dbReference type="EMBL" id="PCD00965.1"/>
    </source>
</evidence>
<dbReference type="Proteomes" id="UP000344571">
    <property type="component" value="Chromosome"/>
</dbReference>
<gene>
    <name evidence="1" type="ORF">CO192_02665</name>
    <name evidence="2" type="ORF">EAO82_15245</name>
</gene>
<accession>A0AA91U5M7</accession>
<evidence type="ECO:0000313" key="2">
    <source>
        <dbReference type="EMBL" id="QFY57605.1"/>
    </source>
</evidence>
<organism evidence="1 3">
    <name type="scientific">Halopseudomonas pelagia</name>
    <dbReference type="NCBI Taxonomy" id="553151"/>
    <lineage>
        <taxon>Bacteria</taxon>
        <taxon>Pseudomonadati</taxon>
        <taxon>Pseudomonadota</taxon>
        <taxon>Gammaproteobacteria</taxon>
        <taxon>Pseudomonadales</taxon>
        <taxon>Pseudomonadaceae</taxon>
        <taxon>Halopseudomonas</taxon>
    </lineage>
</organism>
<protein>
    <submittedName>
        <fullName evidence="1">Uncharacterized protein</fullName>
    </submittedName>
</protein>
<reference evidence="2 4" key="2">
    <citation type="submission" date="2018-10" db="EMBL/GenBank/DDBJ databases">
        <title>Complete genome sequence of Pseudomonas pelagia strain Kongs-67.</title>
        <authorList>
            <person name="Sinha R.K."/>
            <person name="Krishnan K."/>
        </authorList>
    </citation>
    <scope>NUCLEOTIDE SEQUENCE [LARGE SCALE GENOMIC DNA]</scope>
    <source>
        <strain evidence="2 4">Kongs-67</strain>
    </source>
</reference>